<gene>
    <name evidence="2" type="ORF">J4732_03770</name>
</gene>
<accession>A0A939SQY9</accession>
<dbReference type="AlphaFoldDB" id="A0A939SQY9"/>
<dbReference type="EMBL" id="JAGETR010000022">
    <property type="protein sequence ID" value="MBO2006626.1"/>
    <property type="molecule type" value="Genomic_DNA"/>
</dbReference>
<sequence length="128" mass="13870">MTLHKVASLAGAVGRLPSALVPRPGYNDRMDTPELQCGWNAIAPPTALLSRRPRPYLFGRYAGTGNFRHRDPPAPPSGPQLRRPAATPGAALHRVAVYIASERCDILRRFFQVSAETPETLAGRAVTS</sequence>
<comment type="caution">
    <text evidence="2">The sequence shown here is derived from an EMBL/GenBank/DDBJ whole genome shotgun (WGS) entry which is preliminary data.</text>
</comment>
<protein>
    <submittedName>
        <fullName evidence="2">Uncharacterized protein</fullName>
    </submittedName>
</protein>
<evidence type="ECO:0000313" key="2">
    <source>
        <dbReference type="EMBL" id="MBO2006626.1"/>
    </source>
</evidence>
<proteinExistence type="predicted"/>
<evidence type="ECO:0000256" key="1">
    <source>
        <dbReference type="SAM" id="MobiDB-lite"/>
    </source>
</evidence>
<reference evidence="2" key="1">
    <citation type="submission" date="2021-03" db="EMBL/GenBank/DDBJ databases">
        <title>Molecular epidemiology and mechanisms of colistin and carbapenem resistance in Enterobacteriaceae from clinical isolates, the environment and porcine samples in Pretoria, South Africa.</title>
        <authorList>
            <person name="Bogoshi D."/>
            <person name="Mbelle N.M."/>
            <person name="Naidoo V."/>
            <person name="Osei Sekyere J."/>
        </authorList>
    </citation>
    <scope>NUCLEOTIDE SEQUENCE</scope>
    <source>
        <strain evidence="2">C080</strain>
    </source>
</reference>
<feature type="region of interest" description="Disordered" evidence="1">
    <location>
        <begin position="62"/>
        <end position="87"/>
    </location>
</feature>
<name>A0A939SQY9_SERMA</name>
<organism evidence="2">
    <name type="scientific">Serratia marcescens</name>
    <dbReference type="NCBI Taxonomy" id="615"/>
    <lineage>
        <taxon>Bacteria</taxon>
        <taxon>Pseudomonadati</taxon>
        <taxon>Pseudomonadota</taxon>
        <taxon>Gammaproteobacteria</taxon>
        <taxon>Enterobacterales</taxon>
        <taxon>Yersiniaceae</taxon>
        <taxon>Serratia</taxon>
    </lineage>
</organism>